<feature type="region of interest" description="Disordered" evidence="2">
    <location>
        <begin position="261"/>
        <end position="469"/>
    </location>
</feature>
<feature type="compositionally biased region" description="Polar residues" evidence="2">
    <location>
        <begin position="549"/>
        <end position="559"/>
    </location>
</feature>
<evidence type="ECO:0000313" key="4">
    <source>
        <dbReference type="Proteomes" id="UP000772434"/>
    </source>
</evidence>
<evidence type="ECO:0000256" key="2">
    <source>
        <dbReference type="SAM" id="MobiDB-lite"/>
    </source>
</evidence>
<feature type="compositionally biased region" description="Polar residues" evidence="2">
    <location>
        <begin position="261"/>
        <end position="279"/>
    </location>
</feature>
<keyword evidence="4" id="KW-1185">Reference proteome</keyword>
<feature type="region of interest" description="Disordered" evidence="2">
    <location>
        <begin position="228"/>
        <end position="248"/>
    </location>
</feature>
<gene>
    <name evidence="3" type="ORF">BDP27DRAFT_1391012</name>
</gene>
<feature type="compositionally biased region" description="Pro residues" evidence="2">
    <location>
        <begin position="438"/>
        <end position="449"/>
    </location>
</feature>
<dbReference type="OrthoDB" id="2450055at2759"/>
<feature type="compositionally biased region" description="Basic and acidic residues" evidence="2">
    <location>
        <begin position="311"/>
        <end position="325"/>
    </location>
</feature>
<keyword evidence="1" id="KW-0175">Coiled coil</keyword>
<proteinExistence type="predicted"/>
<sequence>MATSAPPPLAERLDIHKSCKSFETLLSVFNDYCEAAGAVVTLQKKMAKALKETAGMKVTGELAANALNASATIFETLSEVDSKFAKLADKEYDGISSDVKKWFRKLAKEEKAHDERIALANAKIKQAGLIYEKKSKKSPREANEEHARYINLISAVGPEISQEKYNHSLQVTERHTATTYSIVAGVSRVADAEWLRSCESVRRFVPTIGKLNEWRAYCEGGWTGPIPQDMRDIEPLPLSSDQDLPTPRRLDYDEEQYFPNFSFSWQNDDNTGSVRSLSQFPAPPTHFPLPPPLAQRQTSPAVSSPSSNPNRLERRSEVIAEKPESSKVQSTQFDERPAAPTTETTRGRQSLSSTPSSSPQSSKSFPRGDHLPATKEEQNQDSSKDFSEMTRASSSSGSIVAAIRSRYSQTSSSGSPPPKDIPRLPLSVNDLATRYQPPESPTSPKPRPQSPSGSQRRRQQQRLNQQAELEIYEKERMLKLREQEIELRSQELEREKAMLVSRNEAIFTREPEPLTRNAQPALRPRERHLSFQQPLRPAAPRTDPYAARPSSQYSASTTHLIPPQSPPTEAVTMEANLDVVTAAKPALQAPRITRRTVVVKTVQRRNTRCLHL</sequence>
<dbReference type="Proteomes" id="UP000772434">
    <property type="component" value="Unassembled WGS sequence"/>
</dbReference>
<feature type="coiled-coil region" evidence="1">
    <location>
        <begin position="475"/>
        <end position="502"/>
    </location>
</feature>
<dbReference type="AlphaFoldDB" id="A0A9P5UAU6"/>
<protein>
    <submittedName>
        <fullName evidence="3">Uncharacterized protein</fullName>
    </submittedName>
</protein>
<comment type="caution">
    <text evidence="3">The sequence shown here is derived from an EMBL/GenBank/DDBJ whole genome shotgun (WGS) entry which is preliminary data.</text>
</comment>
<evidence type="ECO:0000313" key="3">
    <source>
        <dbReference type="EMBL" id="KAF9073425.1"/>
    </source>
</evidence>
<evidence type="ECO:0000256" key="1">
    <source>
        <dbReference type="SAM" id="Coils"/>
    </source>
</evidence>
<organism evidence="3 4">
    <name type="scientific">Rhodocollybia butyracea</name>
    <dbReference type="NCBI Taxonomy" id="206335"/>
    <lineage>
        <taxon>Eukaryota</taxon>
        <taxon>Fungi</taxon>
        <taxon>Dikarya</taxon>
        <taxon>Basidiomycota</taxon>
        <taxon>Agaricomycotina</taxon>
        <taxon>Agaricomycetes</taxon>
        <taxon>Agaricomycetidae</taxon>
        <taxon>Agaricales</taxon>
        <taxon>Marasmiineae</taxon>
        <taxon>Omphalotaceae</taxon>
        <taxon>Rhodocollybia</taxon>
    </lineage>
</organism>
<reference evidence="3" key="1">
    <citation type="submission" date="2020-11" db="EMBL/GenBank/DDBJ databases">
        <authorList>
            <consortium name="DOE Joint Genome Institute"/>
            <person name="Ahrendt S."/>
            <person name="Riley R."/>
            <person name="Andreopoulos W."/>
            <person name="Labutti K."/>
            <person name="Pangilinan J."/>
            <person name="Ruiz-Duenas F.J."/>
            <person name="Barrasa J.M."/>
            <person name="Sanchez-Garcia M."/>
            <person name="Camarero S."/>
            <person name="Miyauchi S."/>
            <person name="Serrano A."/>
            <person name="Linde D."/>
            <person name="Babiker R."/>
            <person name="Drula E."/>
            <person name="Ayuso-Fernandez I."/>
            <person name="Pacheco R."/>
            <person name="Padilla G."/>
            <person name="Ferreira P."/>
            <person name="Barriuso J."/>
            <person name="Kellner H."/>
            <person name="Castanera R."/>
            <person name="Alfaro M."/>
            <person name="Ramirez L."/>
            <person name="Pisabarro A.G."/>
            <person name="Kuo A."/>
            <person name="Tritt A."/>
            <person name="Lipzen A."/>
            <person name="He G."/>
            <person name="Yan M."/>
            <person name="Ng V."/>
            <person name="Cullen D."/>
            <person name="Martin F."/>
            <person name="Rosso M.-N."/>
            <person name="Henrissat B."/>
            <person name="Hibbett D."/>
            <person name="Martinez A.T."/>
            <person name="Grigoriev I.V."/>
        </authorList>
    </citation>
    <scope>NUCLEOTIDE SEQUENCE</scope>
    <source>
        <strain evidence="3">AH 40177</strain>
    </source>
</reference>
<feature type="compositionally biased region" description="Basic and acidic residues" evidence="2">
    <location>
        <begin position="366"/>
        <end position="388"/>
    </location>
</feature>
<feature type="compositionally biased region" description="Low complexity" evidence="2">
    <location>
        <begin position="350"/>
        <end position="365"/>
    </location>
</feature>
<feature type="compositionally biased region" description="Pro residues" evidence="2">
    <location>
        <begin position="281"/>
        <end position="293"/>
    </location>
</feature>
<feature type="compositionally biased region" description="Low complexity" evidence="2">
    <location>
        <begin position="391"/>
        <end position="414"/>
    </location>
</feature>
<accession>A0A9P5UAU6</accession>
<dbReference type="EMBL" id="JADNRY010000018">
    <property type="protein sequence ID" value="KAF9073425.1"/>
    <property type="molecule type" value="Genomic_DNA"/>
</dbReference>
<feature type="region of interest" description="Disordered" evidence="2">
    <location>
        <begin position="535"/>
        <end position="568"/>
    </location>
</feature>
<name>A0A9P5UAU6_9AGAR</name>